<gene>
    <name evidence="2" type="ORF">H8S77_15245</name>
</gene>
<comment type="caution">
    <text evidence="2">The sequence shown here is derived from an EMBL/GenBank/DDBJ whole genome shotgun (WGS) entry which is preliminary data.</text>
</comment>
<organism evidence="2 3">
    <name type="scientific">Parabacteroides segnis</name>
    <dbReference type="NCBI Taxonomy" id="2763058"/>
    <lineage>
        <taxon>Bacteria</taxon>
        <taxon>Pseudomonadati</taxon>
        <taxon>Bacteroidota</taxon>
        <taxon>Bacteroidia</taxon>
        <taxon>Bacteroidales</taxon>
        <taxon>Tannerellaceae</taxon>
        <taxon>Parabacteroides</taxon>
    </lineage>
</organism>
<evidence type="ECO:0000313" key="2">
    <source>
        <dbReference type="EMBL" id="MBC5644236.1"/>
    </source>
</evidence>
<sequence length="92" mass="10873">MGSRKLEELYREFDAYEDDDLMEAMEEAYKLGCKEGKRKAMDGGMGFRDDDDDDNDEFRRDWSRGGSDGYGERRGVKGTGRYAGEYRRRRRY</sequence>
<dbReference type="Proteomes" id="UP000644010">
    <property type="component" value="Unassembled WGS sequence"/>
</dbReference>
<proteinExistence type="predicted"/>
<accession>A0ABR7E3C8</accession>
<dbReference type="EMBL" id="JACOOI010000016">
    <property type="protein sequence ID" value="MBC5644236.1"/>
    <property type="molecule type" value="Genomic_DNA"/>
</dbReference>
<evidence type="ECO:0000313" key="3">
    <source>
        <dbReference type="Proteomes" id="UP000644010"/>
    </source>
</evidence>
<evidence type="ECO:0000256" key="1">
    <source>
        <dbReference type="SAM" id="MobiDB-lite"/>
    </source>
</evidence>
<feature type="region of interest" description="Disordered" evidence="1">
    <location>
        <begin position="42"/>
        <end position="92"/>
    </location>
</feature>
<keyword evidence="3" id="KW-1185">Reference proteome</keyword>
<dbReference type="RefSeq" id="WP_186960139.1">
    <property type="nucleotide sequence ID" value="NZ_JACOOI010000016.1"/>
</dbReference>
<protein>
    <submittedName>
        <fullName evidence="2">Uncharacterized protein</fullName>
    </submittedName>
</protein>
<reference evidence="2 3" key="1">
    <citation type="submission" date="2020-08" db="EMBL/GenBank/DDBJ databases">
        <title>Genome public.</title>
        <authorList>
            <person name="Liu C."/>
            <person name="Sun Q."/>
        </authorList>
    </citation>
    <scope>NUCLEOTIDE SEQUENCE [LARGE SCALE GENOMIC DNA]</scope>
    <source>
        <strain evidence="2 3">BX2</strain>
    </source>
</reference>
<name>A0ABR7E3C8_9BACT</name>